<comment type="caution">
    <text evidence="2">The sequence shown here is derived from an EMBL/GenBank/DDBJ whole genome shotgun (WGS) entry which is preliminary data.</text>
</comment>
<feature type="transmembrane region" description="Helical" evidence="1">
    <location>
        <begin position="148"/>
        <end position="167"/>
    </location>
</feature>
<sequence>MGLGWVANQQCRRWTTSRKWGTTFLCLMCFIFLFTPTVPRSPKYHQFVDMRNLLGVPNTLNVITNFPFLVVGVLGLVLALEGGVFNISSQGEVWTWALFYAGIATMAFGSAYYHLKPDDNRVFWDTLPMMVAFSSLFSSLVVERFGQRIGLCCMFVLIVAAFLCVVYERIYNDIRFCMMFQLTMPLAIPIIAVMYHSKYTHSRYWFLSTGIYLLAKFEGVTDKKLYHANNYLISGHSLEHLCLALIPILLSVMLIYRELKFQRWPDKRFLTSIGLSLSLFIAQVKIVTALLIEALRIFVAIGDSGFILAKFMARAGFTCCCFHGGMRLSQDFEGSQPPLCPYRPYYSQSISFANNDQFTPPIANAQSHQSAGTSTSRGRKRKTPIIDVIDAQMDKLDINFN</sequence>
<dbReference type="Proteomes" id="UP001386955">
    <property type="component" value="Unassembled WGS sequence"/>
</dbReference>
<feature type="transmembrane region" description="Helical" evidence="1">
    <location>
        <begin position="179"/>
        <end position="197"/>
    </location>
</feature>
<feature type="transmembrane region" description="Helical" evidence="1">
    <location>
        <begin position="269"/>
        <end position="292"/>
    </location>
</feature>
<dbReference type="PANTHER" id="PTHR34368:SF2">
    <property type="entry name" value="ALKALINE PHYTOCERAMIDASE (APHC)"/>
    <property type="match status" value="1"/>
</dbReference>
<evidence type="ECO:0000256" key="1">
    <source>
        <dbReference type="SAM" id="Phobius"/>
    </source>
</evidence>
<reference evidence="2 3" key="1">
    <citation type="submission" date="2024-01" db="EMBL/GenBank/DDBJ databases">
        <title>The genomes of 5 underutilized Papilionoideae crops provide insights into root nodulation and disease resistanc.</title>
        <authorList>
            <person name="Jiang F."/>
        </authorList>
    </citation>
    <scope>NUCLEOTIDE SEQUENCE [LARGE SCALE GENOMIC DNA]</scope>
    <source>
        <strain evidence="2">DUOXIRENSHENG_FW03</strain>
        <tissue evidence="2">Leaves</tissue>
    </source>
</reference>
<accession>A0AAN9T0Q8</accession>
<keyword evidence="3" id="KW-1185">Reference proteome</keyword>
<keyword evidence="1" id="KW-0472">Membrane</keyword>
<dbReference type="EMBL" id="JAYMYS010000001">
    <property type="protein sequence ID" value="KAK7410143.1"/>
    <property type="molecule type" value="Genomic_DNA"/>
</dbReference>
<keyword evidence="1" id="KW-1133">Transmembrane helix</keyword>
<gene>
    <name evidence="2" type="ORF">VNO78_00686</name>
</gene>
<feature type="transmembrane region" description="Helical" evidence="1">
    <location>
        <begin position="20"/>
        <end position="38"/>
    </location>
</feature>
<dbReference type="AlphaFoldDB" id="A0AAN9T0Q8"/>
<proteinExistence type="predicted"/>
<evidence type="ECO:0000313" key="3">
    <source>
        <dbReference type="Proteomes" id="UP001386955"/>
    </source>
</evidence>
<evidence type="ECO:0008006" key="4">
    <source>
        <dbReference type="Google" id="ProtNLM"/>
    </source>
</evidence>
<feature type="transmembrane region" description="Helical" evidence="1">
    <location>
        <begin position="93"/>
        <end position="115"/>
    </location>
</feature>
<keyword evidence="1" id="KW-0812">Transmembrane</keyword>
<dbReference type="PANTHER" id="PTHR34368">
    <property type="entry name" value="OS01G0962200 PROTEIN"/>
    <property type="match status" value="1"/>
</dbReference>
<name>A0AAN9T0Q8_PSOTE</name>
<evidence type="ECO:0000313" key="2">
    <source>
        <dbReference type="EMBL" id="KAK7410143.1"/>
    </source>
</evidence>
<organism evidence="2 3">
    <name type="scientific">Psophocarpus tetragonolobus</name>
    <name type="common">Winged bean</name>
    <name type="synonym">Dolichos tetragonolobus</name>
    <dbReference type="NCBI Taxonomy" id="3891"/>
    <lineage>
        <taxon>Eukaryota</taxon>
        <taxon>Viridiplantae</taxon>
        <taxon>Streptophyta</taxon>
        <taxon>Embryophyta</taxon>
        <taxon>Tracheophyta</taxon>
        <taxon>Spermatophyta</taxon>
        <taxon>Magnoliopsida</taxon>
        <taxon>eudicotyledons</taxon>
        <taxon>Gunneridae</taxon>
        <taxon>Pentapetalae</taxon>
        <taxon>rosids</taxon>
        <taxon>fabids</taxon>
        <taxon>Fabales</taxon>
        <taxon>Fabaceae</taxon>
        <taxon>Papilionoideae</taxon>
        <taxon>50 kb inversion clade</taxon>
        <taxon>NPAAA clade</taxon>
        <taxon>indigoferoid/millettioid clade</taxon>
        <taxon>Phaseoleae</taxon>
        <taxon>Psophocarpus</taxon>
    </lineage>
</organism>
<protein>
    <recommendedName>
        <fullName evidence="4">Ceramidase</fullName>
    </recommendedName>
</protein>
<feature type="transmembrane region" description="Helical" evidence="1">
    <location>
        <begin position="238"/>
        <end position="257"/>
    </location>
</feature>
<feature type="transmembrane region" description="Helical" evidence="1">
    <location>
        <begin position="59"/>
        <end position="81"/>
    </location>
</feature>